<feature type="transmembrane region" description="Helical" evidence="6">
    <location>
        <begin position="94"/>
        <end position="114"/>
    </location>
</feature>
<dbReference type="InterPro" id="IPR011701">
    <property type="entry name" value="MFS"/>
</dbReference>
<dbReference type="GO" id="GO:0016020">
    <property type="term" value="C:membrane"/>
    <property type="evidence" value="ECO:0007669"/>
    <property type="project" value="UniProtKB-SubCell"/>
</dbReference>
<keyword evidence="2 6" id="KW-0812">Transmembrane</keyword>
<keyword evidence="4 6" id="KW-0472">Membrane</keyword>
<dbReference type="PROSITE" id="PS50850">
    <property type="entry name" value="MFS"/>
    <property type="match status" value="1"/>
</dbReference>
<gene>
    <name evidence="8" type="ORF">B0A50_00443</name>
</gene>
<feature type="transmembrane region" description="Helical" evidence="6">
    <location>
        <begin position="305"/>
        <end position="327"/>
    </location>
</feature>
<dbReference type="Proteomes" id="UP000308549">
    <property type="component" value="Unassembled WGS sequence"/>
</dbReference>
<comment type="caution">
    <text evidence="8">The sequence shown here is derived from an EMBL/GenBank/DDBJ whole genome shotgun (WGS) entry which is preliminary data.</text>
</comment>
<dbReference type="Gene3D" id="1.20.1250.20">
    <property type="entry name" value="MFS general substrate transporter like domains"/>
    <property type="match status" value="1"/>
</dbReference>
<protein>
    <recommendedName>
        <fullName evidence="7">Major facilitator superfamily (MFS) profile domain-containing protein</fullName>
    </recommendedName>
</protein>
<feature type="transmembrane region" description="Helical" evidence="6">
    <location>
        <begin position="395"/>
        <end position="415"/>
    </location>
</feature>
<organism evidence="8 9">
    <name type="scientific">Salinomyces thailandicus</name>
    <dbReference type="NCBI Taxonomy" id="706561"/>
    <lineage>
        <taxon>Eukaryota</taxon>
        <taxon>Fungi</taxon>
        <taxon>Dikarya</taxon>
        <taxon>Ascomycota</taxon>
        <taxon>Pezizomycotina</taxon>
        <taxon>Dothideomycetes</taxon>
        <taxon>Dothideomycetidae</taxon>
        <taxon>Mycosphaerellales</taxon>
        <taxon>Teratosphaeriaceae</taxon>
        <taxon>Salinomyces</taxon>
    </lineage>
</organism>
<feature type="region of interest" description="Disordered" evidence="5">
    <location>
        <begin position="482"/>
        <end position="536"/>
    </location>
</feature>
<comment type="subcellular location">
    <subcellularLocation>
        <location evidence="1">Membrane</location>
        <topology evidence="1">Multi-pass membrane protein</topology>
    </subcellularLocation>
</comment>
<feature type="domain" description="Major facilitator superfamily (MFS) profile" evidence="7">
    <location>
        <begin position="1"/>
        <end position="477"/>
    </location>
</feature>
<evidence type="ECO:0000256" key="3">
    <source>
        <dbReference type="ARBA" id="ARBA00022989"/>
    </source>
</evidence>
<evidence type="ECO:0000259" key="7">
    <source>
        <dbReference type="PROSITE" id="PS50850"/>
    </source>
</evidence>
<name>A0A4U0UEA8_9PEZI</name>
<dbReference type="InterPro" id="IPR036259">
    <property type="entry name" value="MFS_trans_sf"/>
</dbReference>
<evidence type="ECO:0000256" key="6">
    <source>
        <dbReference type="SAM" id="Phobius"/>
    </source>
</evidence>
<feature type="transmembrane region" description="Helical" evidence="6">
    <location>
        <begin position="65"/>
        <end position="88"/>
    </location>
</feature>
<evidence type="ECO:0000256" key="1">
    <source>
        <dbReference type="ARBA" id="ARBA00004141"/>
    </source>
</evidence>
<evidence type="ECO:0000313" key="9">
    <source>
        <dbReference type="Proteomes" id="UP000308549"/>
    </source>
</evidence>
<accession>A0A4U0UEA8</accession>
<keyword evidence="9" id="KW-1185">Reference proteome</keyword>
<feature type="transmembrane region" description="Helical" evidence="6">
    <location>
        <begin position="184"/>
        <end position="205"/>
    </location>
</feature>
<evidence type="ECO:0000256" key="5">
    <source>
        <dbReference type="SAM" id="MobiDB-lite"/>
    </source>
</evidence>
<dbReference type="SUPFAM" id="SSF103473">
    <property type="entry name" value="MFS general substrate transporter"/>
    <property type="match status" value="1"/>
</dbReference>
<feature type="compositionally biased region" description="Basic and acidic residues" evidence="5">
    <location>
        <begin position="504"/>
        <end position="522"/>
    </location>
</feature>
<dbReference type="InterPro" id="IPR020846">
    <property type="entry name" value="MFS_dom"/>
</dbReference>
<reference evidence="8 9" key="1">
    <citation type="submission" date="2017-03" db="EMBL/GenBank/DDBJ databases">
        <title>Genomes of endolithic fungi from Antarctica.</title>
        <authorList>
            <person name="Coleine C."/>
            <person name="Masonjones S."/>
            <person name="Stajich J.E."/>
        </authorList>
    </citation>
    <scope>NUCLEOTIDE SEQUENCE [LARGE SCALE GENOMIC DNA]</scope>
    <source>
        <strain evidence="8 9">CCFEE 6315</strain>
    </source>
</reference>
<feature type="transmembrane region" description="Helical" evidence="6">
    <location>
        <begin position="454"/>
        <end position="473"/>
    </location>
</feature>
<keyword evidence="3 6" id="KW-1133">Transmembrane helix</keyword>
<feature type="transmembrane region" description="Helical" evidence="6">
    <location>
        <begin position="151"/>
        <end position="172"/>
    </location>
</feature>
<dbReference type="EMBL" id="NAJL01000002">
    <property type="protein sequence ID" value="TKA33607.1"/>
    <property type="molecule type" value="Genomic_DNA"/>
</dbReference>
<feature type="transmembrane region" description="Helical" evidence="6">
    <location>
        <begin position="35"/>
        <end position="53"/>
    </location>
</feature>
<feature type="transmembrane region" description="Helical" evidence="6">
    <location>
        <begin position="265"/>
        <end position="285"/>
    </location>
</feature>
<evidence type="ECO:0000256" key="4">
    <source>
        <dbReference type="ARBA" id="ARBA00023136"/>
    </source>
</evidence>
<dbReference type="OrthoDB" id="2130629at2759"/>
<feature type="compositionally biased region" description="Basic and acidic residues" evidence="5">
    <location>
        <begin position="482"/>
        <end position="491"/>
    </location>
</feature>
<feature type="transmembrane region" description="Helical" evidence="6">
    <location>
        <begin position="126"/>
        <end position="145"/>
    </location>
</feature>
<evidence type="ECO:0000256" key="2">
    <source>
        <dbReference type="ARBA" id="ARBA00022692"/>
    </source>
</evidence>
<feature type="transmembrane region" description="Helical" evidence="6">
    <location>
        <begin position="334"/>
        <end position="353"/>
    </location>
</feature>
<feature type="transmembrane region" description="Helical" evidence="6">
    <location>
        <begin position="359"/>
        <end position="388"/>
    </location>
</feature>
<dbReference type="AlphaFoldDB" id="A0A4U0UEA8"/>
<dbReference type="GO" id="GO:0022857">
    <property type="term" value="F:transmembrane transporter activity"/>
    <property type="evidence" value="ECO:0007669"/>
    <property type="project" value="InterPro"/>
</dbReference>
<dbReference type="PANTHER" id="PTHR42718">
    <property type="entry name" value="MAJOR FACILITATOR SUPERFAMILY MULTIDRUG TRANSPORTER MFSC"/>
    <property type="match status" value="1"/>
</dbReference>
<dbReference type="Pfam" id="PF07690">
    <property type="entry name" value="MFS_1"/>
    <property type="match status" value="1"/>
</dbReference>
<dbReference type="PANTHER" id="PTHR42718:SF36">
    <property type="entry name" value="MULTIDRUG TRANSPORTER, PUTATIVE (AFU_ORTHOLOGUE AFUA_4G13820)-RELATED"/>
    <property type="match status" value="1"/>
</dbReference>
<feature type="transmembrane region" description="Helical" evidence="6">
    <location>
        <begin position="225"/>
        <end position="244"/>
    </location>
</feature>
<sequence>MTQFLAEYLISGFALELPRLFSNKVSVGPTSLGTFWPASLLTLVLSATLLIFARVSDLYGGYPSFMFGAAWLTIWTIIPAFCTSEIMIDVSRAMEGLALAAFMPSTFAMVATVYEDGPRKNFVIGLYSGCAPIGFFAGFLVAGALPDDKTYYFFWIAAVLSFVTLIGAYVSVPKDHTDRKKMDLKMDWLGSFLITAGLLLLAYSLAVEPYANQYQPERSGFSFPIVWAPFCSGVVALGLAVWVEGWVAKCPLLPFDFFEPKSVKAFCLAGLCFYASYGVWLYISAEFFQSSTGTTDPGDLSGIDLAIWYTPTAVGGLLLCVIGGGLAHIVPIKLLLLVSGLAWIAAPLLLALAPLPLHYWSYVMPSMVCATIGIDLTFTVSLIFLAAAQPQKYQGLAGAVSSILVNLAMSFSLPLSEIVMERAKDGVAIPDSQASPEAVLQASNHMINWGFQAAFLYGAASAGLGLVISVLFVHISRKTLDTKEPDEEARGAEIPPSEASTLVGEREDRHHGAEGHVDGLGEHDEETPVQSTELAR</sequence>
<evidence type="ECO:0000313" key="8">
    <source>
        <dbReference type="EMBL" id="TKA33607.1"/>
    </source>
</evidence>
<proteinExistence type="predicted"/>
<dbReference type="Gene3D" id="1.20.1720.10">
    <property type="entry name" value="Multidrug resistance protein D"/>
    <property type="match status" value="1"/>
</dbReference>